<dbReference type="Pfam" id="PF01841">
    <property type="entry name" value="Transglut_core"/>
    <property type="match status" value="1"/>
</dbReference>
<dbReference type="InterPro" id="IPR013589">
    <property type="entry name" value="Bac_transglu_N"/>
</dbReference>
<name>A0A1H3LX88_9MICO</name>
<proteinExistence type="predicted"/>
<dbReference type="Gene3D" id="3.10.620.30">
    <property type="match status" value="1"/>
</dbReference>
<dbReference type="GO" id="GO:0006508">
    <property type="term" value="P:proteolysis"/>
    <property type="evidence" value="ECO:0007669"/>
    <property type="project" value="UniProtKB-KW"/>
</dbReference>
<organism evidence="2 3">
    <name type="scientific">Herbiconiux ginsengi</name>
    <dbReference type="NCBI Taxonomy" id="381665"/>
    <lineage>
        <taxon>Bacteria</taxon>
        <taxon>Bacillati</taxon>
        <taxon>Actinomycetota</taxon>
        <taxon>Actinomycetes</taxon>
        <taxon>Micrococcales</taxon>
        <taxon>Microbacteriaceae</taxon>
        <taxon>Herbiconiux</taxon>
    </lineage>
</organism>
<dbReference type="AlphaFoldDB" id="A0A1H3LX88"/>
<dbReference type="SMART" id="SM00460">
    <property type="entry name" value="TGc"/>
    <property type="match status" value="1"/>
</dbReference>
<dbReference type="GO" id="GO:0008233">
    <property type="term" value="F:peptidase activity"/>
    <property type="evidence" value="ECO:0007669"/>
    <property type="project" value="UniProtKB-KW"/>
</dbReference>
<reference evidence="2 3" key="1">
    <citation type="submission" date="2016-10" db="EMBL/GenBank/DDBJ databases">
        <authorList>
            <person name="de Groot N.N."/>
        </authorList>
    </citation>
    <scope>NUCLEOTIDE SEQUENCE [LARGE SCALE GENOMIC DNA]</scope>
    <source>
        <strain evidence="2 3">CGMCC 4.3491</strain>
    </source>
</reference>
<keyword evidence="2" id="KW-0378">Hydrolase</keyword>
<dbReference type="Pfam" id="PF08379">
    <property type="entry name" value="Bact_transglu_N"/>
    <property type="match status" value="1"/>
</dbReference>
<dbReference type="SUPFAM" id="SSF54001">
    <property type="entry name" value="Cysteine proteinases"/>
    <property type="match status" value="1"/>
</dbReference>
<evidence type="ECO:0000259" key="1">
    <source>
        <dbReference type="SMART" id="SM00460"/>
    </source>
</evidence>
<evidence type="ECO:0000313" key="2">
    <source>
        <dbReference type="EMBL" id="SDY69051.1"/>
    </source>
</evidence>
<dbReference type="InterPro" id="IPR038765">
    <property type="entry name" value="Papain-like_cys_pep_sf"/>
</dbReference>
<gene>
    <name evidence="2" type="ORF">SAMN05216554_1177</name>
</gene>
<dbReference type="Proteomes" id="UP000198891">
    <property type="component" value="Unassembled WGS sequence"/>
</dbReference>
<dbReference type="PANTHER" id="PTHR33490">
    <property type="entry name" value="BLR5614 PROTEIN-RELATED"/>
    <property type="match status" value="1"/>
</dbReference>
<feature type="domain" description="Transglutaminase-like" evidence="1">
    <location>
        <begin position="169"/>
        <end position="236"/>
    </location>
</feature>
<dbReference type="STRING" id="381665.SAMN05216554_1177"/>
<sequence>MNRLRIRHVTGYRYEGEVQASYNEARMLPVSSEGQFVLHSSLDIAPVSSSHNYVDYWGTRVSSFEVLTPHKELSLTATSLVEVRNRAHTPHTVDWSLLADAAATSTTYVEQNKQTKLTEPSPDLAALAAEIAAKHSSPCDAALEICAEIGRQVEYVQGVTGVQSTSREAWLDKRGVCQDITHIAIGALRSVGIPARYVSGYLHPKPDAEIGETIAGESHAWVEWFCGDWRGFDPTNSIDIGERHVIVGRGRDYNDVAPLRGVYAGPFGSQLFVTVEITRES</sequence>
<dbReference type="PANTHER" id="PTHR33490:SF6">
    <property type="entry name" value="SLL1049 PROTEIN"/>
    <property type="match status" value="1"/>
</dbReference>
<dbReference type="InterPro" id="IPR002931">
    <property type="entry name" value="Transglutaminase-like"/>
</dbReference>
<evidence type="ECO:0000313" key="3">
    <source>
        <dbReference type="Proteomes" id="UP000198891"/>
    </source>
</evidence>
<dbReference type="EMBL" id="FNPZ01000001">
    <property type="protein sequence ID" value="SDY69051.1"/>
    <property type="molecule type" value="Genomic_DNA"/>
</dbReference>
<protein>
    <submittedName>
        <fullName evidence="2">Transglutaminase-like enzyme, putative cysteine protease</fullName>
    </submittedName>
</protein>
<keyword evidence="2" id="KW-0645">Protease</keyword>
<dbReference type="RefSeq" id="WP_092550046.1">
    <property type="nucleotide sequence ID" value="NZ_FNPZ01000001.1"/>
</dbReference>
<keyword evidence="3" id="KW-1185">Reference proteome</keyword>
<accession>A0A1H3LX88</accession>
<dbReference type="OrthoDB" id="9804023at2"/>